<name>A0AAV6YKA5_ENGPU</name>
<comment type="caution">
    <text evidence="2">The sequence shown here is derived from an EMBL/GenBank/DDBJ whole genome shotgun (WGS) entry which is preliminary data.</text>
</comment>
<protein>
    <submittedName>
        <fullName evidence="2">Uncharacterized protein</fullName>
    </submittedName>
</protein>
<accession>A0AAV6YKA5</accession>
<feature type="non-terminal residue" evidence="2">
    <location>
        <position position="1"/>
    </location>
</feature>
<keyword evidence="3" id="KW-1185">Reference proteome</keyword>
<evidence type="ECO:0000313" key="2">
    <source>
        <dbReference type="EMBL" id="KAG8535385.1"/>
    </source>
</evidence>
<sequence length="96" mass="10317">TGNTRVVALLHADLHGPGVLQSVSLLADSVISLTGPGEKPKATLIQRKRSGKVTTCTVHCKVRDDFSIEWTNDCERKADESAPVSPSMGASWKDQD</sequence>
<feature type="region of interest" description="Disordered" evidence="1">
    <location>
        <begin position="77"/>
        <end position="96"/>
    </location>
</feature>
<dbReference type="EMBL" id="WNYA01068718">
    <property type="protein sequence ID" value="KAG8535385.1"/>
    <property type="molecule type" value="Genomic_DNA"/>
</dbReference>
<evidence type="ECO:0000313" key="3">
    <source>
        <dbReference type="Proteomes" id="UP000824782"/>
    </source>
</evidence>
<proteinExistence type="predicted"/>
<organism evidence="2 3">
    <name type="scientific">Engystomops pustulosus</name>
    <name type="common">Tungara frog</name>
    <name type="synonym">Physalaemus pustulosus</name>
    <dbReference type="NCBI Taxonomy" id="76066"/>
    <lineage>
        <taxon>Eukaryota</taxon>
        <taxon>Metazoa</taxon>
        <taxon>Chordata</taxon>
        <taxon>Craniata</taxon>
        <taxon>Vertebrata</taxon>
        <taxon>Euteleostomi</taxon>
        <taxon>Amphibia</taxon>
        <taxon>Batrachia</taxon>
        <taxon>Anura</taxon>
        <taxon>Neobatrachia</taxon>
        <taxon>Hyloidea</taxon>
        <taxon>Leptodactylidae</taxon>
        <taxon>Leiuperinae</taxon>
        <taxon>Engystomops</taxon>
    </lineage>
</organism>
<dbReference type="Proteomes" id="UP000824782">
    <property type="component" value="Unassembled WGS sequence"/>
</dbReference>
<evidence type="ECO:0000256" key="1">
    <source>
        <dbReference type="SAM" id="MobiDB-lite"/>
    </source>
</evidence>
<reference evidence="2" key="1">
    <citation type="thesis" date="2020" institute="ProQuest LLC" country="789 East Eisenhower Parkway, Ann Arbor, MI, USA">
        <title>Comparative Genomics and Chromosome Evolution.</title>
        <authorList>
            <person name="Mudd A.B."/>
        </authorList>
    </citation>
    <scope>NUCLEOTIDE SEQUENCE</scope>
    <source>
        <strain evidence="2">237g6f4</strain>
        <tissue evidence="2">Blood</tissue>
    </source>
</reference>
<dbReference type="AlphaFoldDB" id="A0AAV6YKA5"/>
<gene>
    <name evidence="2" type="ORF">GDO81_028681</name>
</gene>